<dbReference type="GO" id="GO:0030246">
    <property type="term" value="F:carbohydrate binding"/>
    <property type="evidence" value="ECO:0007669"/>
    <property type="project" value="TreeGrafter"/>
</dbReference>
<evidence type="ECO:0000256" key="3">
    <source>
        <dbReference type="SAM" id="SignalP"/>
    </source>
</evidence>
<dbReference type="NCBIfam" id="TIGR00787">
    <property type="entry name" value="dctP"/>
    <property type="match status" value="1"/>
</dbReference>
<keyword evidence="1 3" id="KW-0732">Signal</keyword>
<dbReference type="GO" id="GO:0030288">
    <property type="term" value="C:outer membrane-bounded periplasmic space"/>
    <property type="evidence" value="ECO:0007669"/>
    <property type="project" value="InterPro"/>
</dbReference>
<feature type="signal peptide" evidence="3">
    <location>
        <begin position="1"/>
        <end position="21"/>
    </location>
</feature>
<evidence type="ECO:0000256" key="1">
    <source>
        <dbReference type="ARBA" id="ARBA00022729"/>
    </source>
</evidence>
<dbReference type="InterPro" id="IPR018389">
    <property type="entry name" value="DctP_fam"/>
</dbReference>
<sequence>MKKSVVIALIVSLAVLQGVFAKGSEDGAGKVHVVKLGTTNQANHPITTSLKHFGELLDQYSGGTIKVEVYSDGQLGNERDLVEGVQIGTLLMSFSSTGPVGAFAPKMEVINLPYLFRDNDHAYKVLDGAVGQEISEELLKNNIRNLAFWENGWRQMTNSKRVINGPADLRGLKIRVMESPIMVATINAMGGNAVPMGWSEVITSLQQGIIDGQENPIINNVYNGAYEVQAYLSLTRHFYNPSVLLINEKFYQGLSAEQKSAVERAAAEARDYQRKLSQEMEAEALKEIAAKFGLNINHNPDIAAFTKAVEPVYNQFADSLGGWELINKVRNVR</sequence>
<evidence type="ECO:0000313" key="5">
    <source>
        <dbReference type="Proteomes" id="UP000595917"/>
    </source>
</evidence>
<gene>
    <name evidence="4" type="ORF">JFL75_01615</name>
</gene>
<proteinExistence type="predicted"/>
<dbReference type="PIRSF" id="PIRSF006470">
    <property type="entry name" value="DctB"/>
    <property type="match status" value="1"/>
</dbReference>
<reference evidence="4" key="1">
    <citation type="submission" date="2021-01" db="EMBL/GenBank/DDBJ databases">
        <title>Description of Breznakiella homolactica.</title>
        <authorList>
            <person name="Song Y."/>
            <person name="Brune A."/>
        </authorList>
    </citation>
    <scope>NUCLEOTIDE SEQUENCE</scope>
    <source>
        <strain evidence="4">RmG30</strain>
    </source>
</reference>
<keyword evidence="5" id="KW-1185">Reference proteome</keyword>
<keyword evidence="2" id="KW-0175">Coiled coil</keyword>
<dbReference type="Gene3D" id="3.40.190.170">
    <property type="entry name" value="Bacterial extracellular solute-binding protein, family 7"/>
    <property type="match status" value="1"/>
</dbReference>
<evidence type="ECO:0000256" key="2">
    <source>
        <dbReference type="SAM" id="Coils"/>
    </source>
</evidence>
<dbReference type="NCBIfam" id="NF037995">
    <property type="entry name" value="TRAP_S1"/>
    <property type="match status" value="1"/>
</dbReference>
<dbReference type="AlphaFoldDB" id="A0A7T7XNT0"/>
<dbReference type="PANTHER" id="PTHR33376">
    <property type="match status" value="1"/>
</dbReference>
<evidence type="ECO:0000313" key="4">
    <source>
        <dbReference type="EMBL" id="QQO09643.1"/>
    </source>
</evidence>
<dbReference type="Pfam" id="PF03480">
    <property type="entry name" value="DctP"/>
    <property type="match status" value="1"/>
</dbReference>
<dbReference type="PANTHER" id="PTHR33376:SF2">
    <property type="entry name" value="DICARBOXYLATE-BINDING PERIPLASMIC PROTEIN"/>
    <property type="match status" value="1"/>
</dbReference>
<feature type="chain" id="PRO_5030852113" evidence="3">
    <location>
        <begin position="22"/>
        <end position="333"/>
    </location>
</feature>
<name>A0A7T7XNT0_9SPIR</name>
<protein>
    <submittedName>
        <fullName evidence="4">TRAP transporter substrate-binding protein</fullName>
    </submittedName>
</protein>
<dbReference type="CDD" id="cd13603">
    <property type="entry name" value="PBP2_TRAP_Siap_TeaA_like"/>
    <property type="match status" value="1"/>
</dbReference>
<dbReference type="Proteomes" id="UP000595917">
    <property type="component" value="Chromosome"/>
</dbReference>
<dbReference type="KEGG" id="bhc:JFL75_01615"/>
<organism evidence="4 5">
    <name type="scientific">Breznakiella homolactica</name>
    <dbReference type="NCBI Taxonomy" id="2798577"/>
    <lineage>
        <taxon>Bacteria</taxon>
        <taxon>Pseudomonadati</taxon>
        <taxon>Spirochaetota</taxon>
        <taxon>Spirochaetia</taxon>
        <taxon>Spirochaetales</taxon>
        <taxon>Breznakiellaceae</taxon>
        <taxon>Breznakiella</taxon>
    </lineage>
</organism>
<dbReference type="EMBL" id="CP067089">
    <property type="protein sequence ID" value="QQO09643.1"/>
    <property type="molecule type" value="Genomic_DNA"/>
</dbReference>
<dbReference type="RefSeq" id="WP_215626946.1">
    <property type="nucleotide sequence ID" value="NZ_CP067089.2"/>
</dbReference>
<accession>A0A7T7XNT0</accession>
<feature type="coiled-coil region" evidence="2">
    <location>
        <begin position="255"/>
        <end position="282"/>
    </location>
</feature>
<dbReference type="GO" id="GO:0055085">
    <property type="term" value="P:transmembrane transport"/>
    <property type="evidence" value="ECO:0007669"/>
    <property type="project" value="InterPro"/>
</dbReference>
<dbReference type="InterPro" id="IPR038404">
    <property type="entry name" value="TRAP_DctP_sf"/>
</dbReference>
<dbReference type="InterPro" id="IPR004682">
    <property type="entry name" value="TRAP_DctP"/>
</dbReference>